<dbReference type="PROSITE" id="PS50857">
    <property type="entry name" value="COX2_CUA"/>
    <property type="match status" value="1"/>
</dbReference>
<dbReference type="Pfam" id="PF06481">
    <property type="entry name" value="COX_ARM"/>
    <property type="match status" value="1"/>
</dbReference>
<dbReference type="GO" id="GO:0042597">
    <property type="term" value="C:periplasmic space"/>
    <property type="evidence" value="ECO:0007669"/>
    <property type="project" value="UniProtKB-SubCell"/>
</dbReference>
<dbReference type="PROSITE" id="PS50999">
    <property type="entry name" value="COX2_TM"/>
    <property type="match status" value="1"/>
</dbReference>
<dbReference type="SUPFAM" id="SSF49503">
    <property type="entry name" value="Cupredoxins"/>
    <property type="match status" value="1"/>
</dbReference>
<evidence type="ECO:0000256" key="5">
    <source>
        <dbReference type="ARBA" id="ARBA00022475"/>
    </source>
</evidence>
<evidence type="ECO:0000313" key="21">
    <source>
        <dbReference type="Proteomes" id="UP000270261"/>
    </source>
</evidence>
<organism evidence="20 21">
    <name type="scientific">Lautropia dentalis</name>
    <dbReference type="NCBI Taxonomy" id="2490857"/>
    <lineage>
        <taxon>Bacteria</taxon>
        <taxon>Pseudomonadati</taxon>
        <taxon>Pseudomonadota</taxon>
        <taxon>Betaproteobacteria</taxon>
        <taxon>Burkholderiales</taxon>
        <taxon>Burkholderiaceae</taxon>
        <taxon>Lautropia</taxon>
    </lineage>
</organism>
<comment type="similarity">
    <text evidence="3 15">Belongs to the cytochrome c oxidase subunit 2 family.</text>
</comment>
<keyword evidence="14" id="KW-0449">Lipoprotein</keyword>
<reference evidence="20 21" key="1">
    <citation type="submission" date="2018-11" db="EMBL/GenBank/DDBJ databases">
        <title>Genome sequencing of Lautropia sp. KCOM 2505 (= ChDC F240).</title>
        <authorList>
            <person name="Kook J.-K."/>
            <person name="Park S.-N."/>
            <person name="Lim Y.K."/>
        </authorList>
    </citation>
    <scope>NUCLEOTIDE SEQUENCE [LARGE SCALE GENOMIC DNA]</scope>
    <source>
        <strain evidence="20 21">KCOM 2505</strain>
    </source>
</reference>
<dbReference type="AlphaFoldDB" id="A0A3R8LPW8"/>
<dbReference type="Pfam" id="PF00116">
    <property type="entry name" value="COX2"/>
    <property type="match status" value="1"/>
</dbReference>
<evidence type="ECO:0000256" key="15">
    <source>
        <dbReference type="PIRNR" id="PIRNR000292"/>
    </source>
</evidence>
<sequence length="365" mass="40460">MKTASRLRSLILLASAALMAGCNQLTVLRPSGYIAEQEKDLVLLATYLMLIVIIPVIFLTLFFAWRYREKNVNATYDPTFTHSNKLEVVLWSIPIIIILILAYITYVTSHSLDPFRPLEKIDENRPVAAGVEPLEVQVVAMDWKWLFIYPKEGIALVNEMAAPVDRPIRFKMTATSVMNTFYIPALAGMIYVMPGMESQLNAVINKPGDYMGLSGNYSGAGFSGMKFNFKGLEQKDYDAWVEKVRSSGGAQLTRADYLQLAKPSANEKVREYASVDPGLYERVRLRCVEADRMCSDMIMAIDAQGGLGRLGVDGVVTEAINEPAHRGEIQVFRSYVSEALCAPAVRTTDLQASSPIPLSVPTSVQ</sequence>
<dbReference type="NCBIfam" id="TIGR01433">
    <property type="entry name" value="CyoA"/>
    <property type="match status" value="1"/>
</dbReference>
<evidence type="ECO:0000259" key="19">
    <source>
        <dbReference type="PROSITE" id="PS50999"/>
    </source>
</evidence>
<dbReference type="Gene3D" id="1.10.287.90">
    <property type="match status" value="1"/>
</dbReference>
<dbReference type="PROSITE" id="PS51257">
    <property type="entry name" value="PROKAR_LIPOPROTEIN"/>
    <property type="match status" value="1"/>
</dbReference>
<keyword evidence="6 15" id="KW-0679">Respiratory chain</keyword>
<evidence type="ECO:0000256" key="10">
    <source>
        <dbReference type="ARBA" id="ARBA00022989"/>
    </source>
</evidence>
<dbReference type="PIRSF" id="PIRSF000292">
    <property type="entry name" value="Ubi_od_II"/>
    <property type="match status" value="1"/>
</dbReference>
<dbReference type="InterPro" id="IPR002429">
    <property type="entry name" value="CcO_II-like_C"/>
</dbReference>
<keyword evidence="7 16" id="KW-0812">Transmembrane</keyword>
<evidence type="ECO:0000256" key="16">
    <source>
        <dbReference type="SAM" id="Phobius"/>
    </source>
</evidence>
<dbReference type="GO" id="GO:0004129">
    <property type="term" value="F:cytochrome-c oxidase activity"/>
    <property type="evidence" value="ECO:0007669"/>
    <property type="project" value="UniProtKB-UniRule"/>
</dbReference>
<keyword evidence="9 15" id="KW-0249">Electron transport</keyword>
<evidence type="ECO:0000256" key="4">
    <source>
        <dbReference type="ARBA" id="ARBA00022448"/>
    </source>
</evidence>
<evidence type="ECO:0000313" key="20">
    <source>
        <dbReference type="EMBL" id="RRN44087.1"/>
    </source>
</evidence>
<dbReference type="GO" id="GO:0042773">
    <property type="term" value="P:ATP synthesis coupled electron transport"/>
    <property type="evidence" value="ECO:0007669"/>
    <property type="project" value="TreeGrafter"/>
</dbReference>
<feature type="signal peptide" evidence="17">
    <location>
        <begin position="1"/>
        <end position="20"/>
    </location>
</feature>
<evidence type="ECO:0000256" key="1">
    <source>
        <dbReference type="ARBA" id="ARBA00004418"/>
    </source>
</evidence>
<evidence type="ECO:0000256" key="12">
    <source>
        <dbReference type="ARBA" id="ARBA00023136"/>
    </source>
</evidence>
<dbReference type="GO" id="GO:0005507">
    <property type="term" value="F:copper ion binding"/>
    <property type="evidence" value="ECO:0007669"/>
    <property type="project" value="InterPro"/>
</dbReference>
<accession>A0A3R8LPW8</accession>
<keyword evidence="8 17" id="KW-0732">Signal</keyword>
<dbReference type="GO" id="GO:0016682">
    <property type="term" value="F:oxidoreductase activity, acting on diphenols and related substances as donors, oxygen as acceptor"/>
    <property type="evidence" value="ECO:0007669"/>
    <property type="project" value="InterPro"/>
</dbReference>
<evidence type="ECO:0000256" key="8">
    <source>
        <dbReference type="ARBA" id="ARBA00022729"/>
    </source>
</evidence>
<evidence type="ECO:0000256" key="2">
    <source>
        <dbReference type="ARBA" id="ARBA00004651"/>
    </source>
</evidence>
<dbReference type="Proteomes" id="UP000270261">
    <property type="component" value="Unassembled WGS sequence"/>
</dbReference>
<keyword evidence="12 15" id="KW-0472">Membrane</keyword>
<dbReference type="InterPro" id="IPR036257">
    <property type="entry name" value="Cyt_c_oxidase_su2_TM_sf"/>
</dbReference>
<dbReference type="GO" id="GO:0009486">
    <property type="term" value="F:cytochrome bo3 ubiquinol oxidase activity"/>
    <property type="evidence" value="ECO:0007669"/>
    <property type="project" value="InterPro"/>
</dbReference>
<dbReference type="InterPro" id="IPR010514">
    <property type="entry name" value="COX_ARM"/>
</dbReference>
<keyword evidence="13" id="KW-0564">Palmitate</keyword>
<dbReference type="CDD" id="cd04212">
    <property type="entry name" value="CuRO_UO_II"/>
    <property type="match status" value="1"/>
</dbReference>
<dbReference type="SUPFAM" id="SSF81464">
    <property type="entry name" value="Cytochrome c oxidase subunit II-like, transmembrane region"/>
    <property type="match status" value="1"/>
</dbReference>
<feature type="chain" id="PRO_5018757408" description="Ubiquinol oxidase subunit 2" evidence="17">
    <location>
        <begin position="21"/>
        <end position="365"/>
    </location>
</feature>
<comment type="subcellular location">
    <subcellularLocation>
        <location evidence="2">Cell membrane</location>
        <topology evidence="2">Multi-pass membrane protein</topology>
    </subcellularLocation>
    <subcellularLocation>
        <location evidence="1">Periplasm</location>
    </subcellularLocation>
</comment>
<evidence type="ECO:0000256" key="11">
    <source>
        <dbReference type="ARBA" id="ARBA00023002"/>
    </source>
</evidence>
<keyword evidence="10 16" id="KW-1133">Transmembrane helix</keyword>
<dbReference type="PANTHER" id="PTHR22888">
    <property type="entry name" value="CYTOCHROME C OXIDASE, SUBUNIT II"/>
    <property type="match status" value="1"/>
</dbReference>
<feature type="domain" description="Cytochrome oxidase subunit II copper A binding" evidence="18">
    <location>
        <begin position="131"/>
        <end position="243"/>
    </location>
</feature>
<gene>
    <name evidence="20" type="primary">cyoA</name>
    <name evidence="20" type="ORF">EHV23_11945</name>
</gene>
<dbReference type="OrthoDB" id="9783445at2"/>
<evidence type="ECO:0000256" key="3">
    <source>
        <dbReference type="ARBA" id="ARBA00007866"/>
    </source>
</evidence>
<keyword evidence="4 15" id="KW-0813">Transport</keyword>
<evidence type="ECO:0000256" key="17">
    <source>
        <dbReference type="SAM" id="SignalP"/>
    </source>
</evidence>
<dbReference type="RefSeq" id="WP_125096281.1">
    <property type="nucleotide sequence ID" value="NZ_RRUE01000002.1"/>
</dbReference>
<evidence type="ECO:0000256" key="9">
    <source>
        <dbReference type="ARBA" id="ARBA00022982"/>
    </source>
</evidence>
<dbReference type="InterPro" id="IPR008972">
    <property type="entry name" value="Cupredoxin"/>
</dbReference>
<feature type="transmembrane region" description="Helical" evidence="16">
    <location>
        <begin position="46"/>
        <end position="67"/>
    </location>
</feature>
<dbReference type="InterPro" id="IPR045187">
    <property type="entry name" value="CcO_II"/>
</dbReference>
<keyword evidence="11 15" id="KW-0560">Oxidoreductase</keyword>
<keyword evidence="21" id="KW-1185">Reference proteome</keyword>
<dbReference type="PANTHER" id="PTHR22888:SF18">
    <property type="entry name" value="CYTOCHROME BO(3) UBIQUINOL OXIDASE SUBUNIT 2"/>
    <property type="match status" value="1"/>
</dbReference>
<dbReference type="EMBL" id="RRUE01000002">
    <property type="protein sequence ID" value="RRN44087.1"/>
    <property type="molecule type" value="Genomic_DNA"/>
</dbReference>
<dbReference type="InterPro" id="IPR034227">
    <property type="entry name" value="CuRO_UO_II"/>
</dbReference>
<comment type="caution">
    <text evidence="20">The sequence shown here is derived from an EMBL/GenBank/DDBJ whole genome shotgun (WGS) entry which is preliminary data.</text>
</comment>
<evidence type="ECO:0000256" key="14">
    <source>
        <dbReference type="ARBA" id="ARBA00023288"/>
    </source>
</evidence>
<dbReference type="InterPro" id="IPR011759">
    <property type="entry name" value="Cyt_c_oxidase_su2_TM_dom"/>
</dbReference>
<keyword evidence="5 15" id="KW-1003">Cell membrane</keyword>
<evidence type="ECO:0000256" key="13">
    <source>
        <dbReference type="ARBA" id="ARBA00023139"/>
    </source>
</evidence>
<dbReference type="GO" id="GO:0005886">
    <property type="term" value="C:plasma membrane"/>
    <property type="evidence" value="ECO:0007669"/>
    <property type="project" value="UniProtKB-SubCell"/>
</dbReference>
<evidence type="ECO:0000256" key="7">
    <source>
        <dbReference type="ARBA" id="ARBA00022692"/>
    </source>
</evidence>
<evidence type="ECO:0000259" key="18">
    <source>
        <dbReference type="PROSITE" id="PS50857"/>
    </source>
</evidence>
<name>A0A3R8LPW8_9BURK</name>
<evidence type="ECO:0000256" key="6">
    <source>
        <dbReference type="ARBA" id="ARBA00022660"/>
    </source>
</evidence>
<feature type="domain" description="Cytochrome oxidase subunit II transmembrane region profile" evidence="19">
    <location>
        <begin position="19"/>
        <end position="116"/>
    </location>
</feature>
<dbReference type="Gene3D" id="2.60.40.420">
    <property type="entry name" value="Cupredoxins - blue copper proteins"/>
    <property type="match status" value="1"/>
</dbReference>
<feature type="transmembrane region" description="Helical" evidence="16">
    <location>
        <begin position="88"/>
        <end position="106"/>
    </location>
</feature>
<dbReference type="InterPro" id="IPR006333">
    <property type="entry name" value="Cyt_o_ubiquinol_oxidase_su2"/>
</dbReference>
<protein>
    <recommendedName>
        <fullName evidence="15">Ubiquinol oxidase subunit 2</fullName>
    </recommendedName>
</protein>
<proteinExistence type="inferred from homology"/>